<dbReference type="Proteomes" id="UP000887574">
    <property type="component" value="Unplaced"/>
</dbReference>
<organism evidence="1 2">
    <name type="scientific">Ditylenchus dipsaci</name>
    <dbReference type="NCBI Taxonomy" id="166011"/>
    <lineage>
        <taxon>Eukaryota</taxon>
        <taxon>Metazoa</taxon>
        <taxon>Ecdysozoa</taxon>
        <taxon>Nematoda</taxon>
        <taxon>Chromadorea</taxon>
        <taxon>Rhabditida</taxon>
        <taxon>Tylenchina</taxon>
        <taxon>Tylenchomorpha</taxon>
        <taxon>Sphaerularioidea</taxon>
        <taxon>Anguinidae</taxon>
        <taxon>Anguininae</taxon>
        <taxon>Ditylenchus</taxon>
    </lineage>
</organism>
<evidence type="ECO:0000313" key="2">
    <source>
        <dbReference type="WBParaSite" id="jg8606"/>
    </source>
</evidence>
<dbReference type="AlphaFoldDB" id="A0A915ESW0"/>
<evidence type="ECO:0000313" key="1">
    <source>
        <dbReference type="Proteomes" id="UP000887574"/>
    </source>
</evidence>
<dbReference type="SUPFAM" id="SSF46458">
    <property type="entry name" value="Globin-like"/>
    <property type="match status" value="1"/>
</dbReference>
<name>A0A915ESW0_9BILA</name>
<dbReference type="Gene3D" id="1.10.490.10">
    <property type="entry name" value="Globins"/>
    <property type="match status" value="1"/>
</dbReference>
<protein>
    <submittedName>
        <fullName evidence="2">Globin family profile domain-containing protein</fullName>
    </submittedName>
</protein>
<dbReference type="WBParaSite" id="jg8606">
    <property type="protein sequence ID" value="jg8606"/>
    <property type="gene ID" value="jg8606"/>
</dbReference>
<dbReference type="CDD" id="cd01040">
    <property type="entry name" value="Mb-like"/>
    <property type="match status" value="1"/>
</dbReference>
<dbReference type="GO" id="GO:0020037">
    <property type="term" value="F:heme binding"/>
    <property type="evidence" value="ECO:0007669"/>
    <property type="project" value="InterPro"/>
</dbReference>
<proteinExistence type="predicted"/>
<accession>A0A915ESW0</accession>
<sequence>MFRIRVPRKTSVAAKLERKDSISGRYGTIIPLLPGLTPSQVITIRRSWKTRQHERSARSDSTLFSKAGKNEFFSFQSNCPMSSSSSCNPPPSSNNVRGLMDHTRYFLALLDRIIETDQEVDLELKRVGAKHVILYEQFGMGVPELERLGEIFAEAFFKLDGIRASKETTKAWRILISKLLTTSETGLKQNCADSRRNSMPSSRKTSKLLEIAQITRKLSNF</sequence>
<dbReference type="InterPro" id="IPR009050">
    <property type="entry name" value="Globin-like_sf"/>
</dbReference>
<reference evidence="2" key="1">
    <citation type="submission" date="2022-11" db="UniProtKB">
        <authorList>
            <consortium name="WormBaseParasite"/>
        </authorList>
    </citation>
    <scope>IDENTIFICATION</scope>
</reference>
<keyword evidence="1" id="KW-1185">Reference proteome</keyword>
<dbReference type="GO" id="GO:0019825">
    <property type="term" value="F:oxygen binding"/>
    <property type="evidence" value="ECO:0007669"/>
    <property type="project" value="InterPro"/>
</dbReference>
<dbReference type="InterPro" id="IPR012292">
    <property type="entry name" value="Globin/Proto"/>
</dbReference>
<dbReference type="InterPro" id="IPR044399">
    <property type="entry name" value="Mb-like_M"/>
</dbReference>